<feature type="transmembrane region" description="Helical" evidence="1">
    <location>
        <begin position="416"/>
        <end position="436"/>
    </location>
</feature>
<protein>
    <submittedName>
        <fullName evidence="2">Inner membrane protein CreD</fullName>
    </submittedName>
</protein>
<dbReference type="InterPro" id="IPR010364">
    <property type="entry name" value="Uncharacterised_IM_CreD"/>
</dbReference>
<accession>A0A1J5R7U7</accession>
<dbReference type="PANTHER" id="PTHR30092:SF0">
    <property type="entry name" value="INNER MEMBRANE PROTEIN CRED"/>
    <property type="match status" value="1"/>
</dbReference>
<evidence type="ECO:0000313" key="2">
    <source>
        <dbReference type="EMBL" id="OIQ92078.1"/>
    </source>
</evidence>
<dbReference type="PIRSF" id="PIRSF004548">
    <property type="entry name" value="CreD"/>
    <property type="match status" value="1"/>
</dbReference>
<feature type="transmembrane region" description="Helical" evidence="1">
    <location>
        <begin position="20"/>
        <end position="42"/>
    </location>
</feature>
<dbReference type="GO" id="GO:0005886">
    <property type="term" value="C:plasma membrane"/>
    <property type="evidence" value="ECO:0007669"/>
    <property type="project" value="TreeGrafter"/>
</dbReference>
<organism evidence="2">
    <name type="scientific">mine drainage metagenome</name>
    <dbReference type="NCBI Taxonomy" id="410659"/>
    <lineage>
        <taxon>unclassified sequences</taxon>
        <taxon>metagenomes</taxon>
        <taxon>ecological metagenomes</taxon>
    </lineage>
</organism>
<name>A0A1J5R7U7_9ZZZZ</name>
<keyword evidence="1" id="KW-0472">Membrane</keyword>
<feature type="transmembrane region" description="Helical" evidence="1">
    <location>
        <begin position="338"/>
        <end position="358"/>
    </location>
</feature>
<evidence type="ECO:0000256" key="1">
    <source>
        <dbReference type="SAM" id="Phobius"/>
    </source>
</evidence>
<feature type="transmembrane region" description="Helical" evidence="1">
    <location>
        <begin position="315"/>
        <end position="332"/>
    </location>
</feature>
<dbReference type="NCBIfam" id="NF008712">
    <property type="entry name" value="PRK11715.1-1"/>
    <property type="match status" value="1"/>
</dbReference>
<dbReference type="Pfam" id="PF06123">
    <property type="entry name" value="CreD"/>
    <property type="match status" value="1"/>
</dbReference>
<proteinExistence type="predicted"/>
<dbReference type="AlphaFoldDB" id="A0A1J5R7U7"/>
<keyword evidence="1" id="KW-0812">Transmembrane</keyword>
<dbReference type="EMBL" id="MLJW01000241">
    <property type="protein sequence ID" value="OIQ92078.1"/>
    <property type="molecule type" value="Genomic_DNA"/>
</dbReference>
<keyword evidence="1" id="KW-1133">Transmembrane helix</keyword>
<reference evidence="2" key="1">
    <citation type="submission" date="2016-10" db="EMBL/GenBank/DDBJ databases">
        <title>Sequence of Gallionella enrichment culture.</title>
        <authorList>
            <person name="Poehlein A."/>
            <person name="Muehling M."/>
            <person name="Daniel R."/>
        </authorList>
    </citation>
    <scope>NUCLEOTIDE SEQUENCE</scope>
</reference>
<dbReference type="PANTHER" id="PTHR30092">
    <property type="entry name" value="INNER MEMBRANE PROTEIN CRED"/>
    <property type="match status" value="1"/>
</dbReference>
<feature type="transmembrane region" description="Helical" evidence="1">
    <location>
        <begin position="390"/>
        <end position="409"/>
    </location>
</feature>
<feature type="transmembrane region" description="Helical" evidence="1">
    <location>
        <begin position="365"/>
        <end position="384"/>
    </location>
</feature>
<comment type="caution">
    <text evidence="2">The sequence shown here is derived from an EMBL/GenBank/DDBJ whole genome shotgun (WGS) entry which is preliminary data.</text>
</comment>
<sequence>MDTPPPLIPSSLVATWQRFSLPAKCAGIALLVLILQIPIMMVHGLRNERAQRRDDAVAEIGRTWGGPQTLVGPVLAVPFTFRPSGQAAAPRVAWAYFLPETLDVKGSLATERRSRGIYTAVVYTGSLTLSGRFAAPDWTSLGVEPVEIRWTEARIILAVGDAKGIREAPAWTWCGRRISWTAGSGWGSFRAGLHAAVPVDAPAPMAFSIPLTLAGSHRFSVVPAGAHTTVALTSPWPDPGFEGAVFPVTRTVNAGGFNACWVVNSLGRNLAQQWAEGTYEPYPGANDIAATALGVNLAPTVDTYRTLDRALKHSLLFLALVFTAFFTFEMTGTSRLKMLHYLLVGASLCLFYLGLLALSEFVGFAWAYLLSAASSTLLIAGYSASVLGSWRRAGVAAGATGGVYGYLYFVLQMQDYALLAGTLALFAALAAIMVVTRRWERLHEPS</sequence>
<gene>
    <name evidence="2" type="primary">creD</name>
    <name evidence="2" type="ORF">GALL_259970</name>
</gene>